<dbReference type="EMBL" id="CM010719">
    <property type="protein sequence ID" value="RZC63428.1"/>
    <property type="molecule type" value="Genomic_DNA"/>
</dbReference>
<name>A0A4Y7JUF1_PAPSO</name>
<protein>
    <submittedName>
        <fullName evidence="1">Uncharacterized protein</fullName>
    </submittedName>
</protein>
<dbReference type="Gramene" id="RZC63428">
    <property type="protein sequence ID" value="RZC63428"/>
    <property type="gene ID" value="C5167_025189"/>
</dbReference>
<keyword evidence="2" id="KW-1185">Reference proteome</keyword>
<reference evidence="1 2" key="1">
    <citation type="journal article" date="2018" name="Science">
        <title>The opium poppy genome and morphinan production.</title>
        <authorList>
            <person name="Guo L."/>
            <person name="Winzer T."/>
            <person name="Yang X."/>
            <person name="Li Y."/>
            <person name="Ning Z."/>
            <person name="He Z."/>
            <person name="Teodor R."/>
            <person name="Lu Y."/>
            <person name="Bowser T.A."/>
            <person name="Graham I.A."/>
            <person name="Ye K."/>
        </authorList>
    </citation>
    <scope>NUCLEOTIDE SEQUENCE [LARGE SCALE GENOMIC DNA]</scope>
    <source>
        <strain evidence="2">cv. HN1</strain>
        <tissue evidence="1">Leaves</tissue>
    </source>
</reference>
<sequence>MITSKEGEGNSGIMGIKFYEDEKKRFLEDELVSEEEEEEEEKRGKRRWMFYISRGISQSDLLSNSQYPLLLGCCKTRPVNNPDSLLAQLSVAGSSWF</sequence>
<evidence type="ECO:0000313" key="1">
    <source>
        <dbReference type="EMBL" id="RZC63428.1"/>
    </source>
</evidence>
<organism evidence="1 2">
    <name type="scientific">Papaver somniferum</name>
    <name type="common">Opium poppy</name>
    <dbReference type="NCBI Taxonomy" id="3469"/>
    <lineage>
        <taxon>Eukaryota</taxon>
        <taxon>Viridiplantae</taxon>
        <taxon>Streptophyta</taxon>
        <taxon>Embryophyta</taxon>
        <taxon>Tracheophyta</taxon>
        <taxon>Spermatophyta</taxon>
        <taxon>Magnoliopsida</taxon>
        <taxon>Ranunculales</taxon>
        <taxon>Papaveraceae</taxon>
        <taxon>Papaveroideae</taxon>
        <taxon>Papaver</taxon>
    </lineage>
</organism>
<accession>A0A4Y7JUF1</accession>
<dbReference type="AlphaFoldDB" id="A0A4Y7JUF1"/>
<dbReference type="Proteomes" id="UP000316621">
    <property type="component" value="Chromosome 5"/>
</dbReference>
<proteinExistence type="predicted"/>
<gene>
    <name evidence="1" type="ORF">C5167_025189</name>
</gene>
<evidence type="ECO:0000313" key="2">
    <source>
        <dbReference type="Proteomes" id="UP000316621"/>
    </source>
</evidence>